<dbReference type="PIRSF" id="PIRSF000398">
    <property type="entry name" value="M_m6A_EcoRV"/>
    <property type="match status" value="1"/>
</dbReference>
<keyword evidence="3" id="KW-0949">S-adenosyl-L-methionine</keyword>
<dbReference type="Gene3D" id="3.40.50.150">
    <property type="entry name" value="Vaccinia Virus protein VP39"/>
    <property type="match status" value="2"/>
</dbReference>
<dbReference type="InterPro" id="IPR012263">
    <property type="entry name" value="M_m6A_EcoRV"/>
</dbReference>
<dbReference type="SUPFAM" id="SSF53335">
    <property type="entry name" value="S-adenosyl-L-methionine-dependent methyltransferases"/>
    <property type="match status" value="1"/>
</dbReference>
<protein>
    <submittedName>
        <fullName evidence="5">DNA adenine methylase</fullName>
    </submittedName>
</protein>
<dbReference type="GO" id="GO:0043565">
    <property type="term" value="F:sequence-specific DNA binding"/>
    <property type="evidence" value="ECO:0007669"/>
    <property type="project" value="TreeGrafter"/>
</dbReference>
<evidence type="ECO:0000256" key="2">
    <source>
        <dbReference type="ARBA" id="ARBA00022679"/>
    </source>
</evidence>
<evidence type="ECO:0000313" key="6">
    <source>
        <dbReference type="Proteomes" id="UP000315017"/>
    </source>
</evidence>
<feature type="binding site" evidence="4">
    <location>
        <position position="18"/>
    </location>
    <ligand>
        <name>S-adenosyl-L-methionine</name>
        <dbReference type="ChEBI" id="CHEBI:59789"/>
    </ligand>
</feature>
<dbReference type="PANTHER" id="PTHR30481">
    <property type="entry name" value="DNA ADENINE METHYLASE"/>
    <property type="match status" value="1"/>
</dbReference>
<dbReference type="GO" id="GO:0009007">
    <property type="term" value="F:site-specific DNA-methyltransferase (adenine-specific) activity"/>
    <property type="evidence" value="ECO:0007669"/>
    <property type="project" value="UniProtKB-EC"/>
</dbReference>
<evidence type="ECO:0000313" key="5">
    <source>
        <dbReference type="EMBL" id="QDU25874.1"/>
    </source>
</evidence>
<dbReference type="KEGG" id="aagg:ETAA8_09460"/>
<dbReference type="GO" id="GO:1904047">
    <property type="term" value="F:S-adenosyl-L-methionine binding"/>
    <property type="evidence" value="ECO:0007669"/>
    <property type="project" value="TreeGrafter"/>
</dbReference>
<proteinExistence type="predicted"/>
<dbReference type="GO" id="GO:0009307">
    <property type="term" value="P:DNA restriction-modification system"/>
    <property type="evidence" value="ECO:0007669"/>
    <property type="project" value="InterPro"/>
</dbReference>
<feature type="binding site" evidence="4">
    <location>
        <position position="189"/>
    </location>
    <ligand>
        <name>S-adenosyl-L-methionine</name>
        <dbReference type="ChEBI" id="CHEBI:59789"/>
    </ligand>
</feature>
<dbReference type="AlphaFoldDB" id="A0A517Y6K2"/>
<name>A0A517Y6K2_9BACT</name>
<dbReference type="Proteomes" id="UP000315017">
    <property type="component" value="Chromosome"/>
</dbReference>
<accession>A0A517Y6K2</accession>
<keyword evidence="2" id="KW-0808">Transferase</keyword>
<dbReference type="InterPro" id="IPR012327">
    <property type="entry name" value="MeTrfase_D12"/>
</dbReference>
<dbReference type="Pfam" id="PF02086">
    <property type="entry name" value="MethyltransfD12"/>
    <property type="match status" value="1"/>
</dbReference>
<dbReference type="GO" id="GO:0032259">
    <property type="term" value="P:methylation"/>
    <property type="evidence" value="ECO:0007669"/>
    <property type="project" value="UniProtKB-KW"/>
</dbReference>
<feature type="binding site" evidence="4">
    <location>
        <position position="59"/>
    </location>
    <ligand>
        <name>S-adenosyl-L-methionine</name>
        <dbReference type="ChEBI" id="CHEBI:59789"/>
    </ligand>
</feature>
<dbReference type="PRINTS" id="PR00505">
    <property type="entry name" value="D12N6MTFRASE"/>
</dbReference>
<dbReference type="GO" id="GO:0006298">
    <property type="term" value="P:mismatch repair"/>
    <property type="evidence" value="ECO:0007669"/>
    <property type="project" value="TreeGrafter"/>
</dbReference>
<dbReference type="EMBL" id="CP036274">
    <property type="protein sequence ID" value="QDU25874.1"/>
    <property type="molecule type" value="Genomic_DNA"/>
</dbReference>
<evidence type="ECO:0000256" key="1">
    <source>
        <dbReference type="ARBA" id="ARBA00022603"/>
    </source>
</evidence>
<dbReference type="RefSeq" id="WP_145085523.1">
    <property type="nucleotide sequence ID" value="NZ_CP036274.1"/>
</dbReference>
<keyword evidence="1 5" id="KW-0489">Methyltransferase</keyword>
<reference evidence="5 6" key="1">
    <citation type="submission" date="2019-02" db="EMBL/GenBank/DDBJ databases">
        <title>Deep-cultivation of Planctomycetes and their phenomic and genomic characterization uncovers novel biology.</title>
        <authorList>
            <person name="Wiegand S."/>
            <person name="Jogler M."/>
            <person name="Boedeker C."/>
            <person name="Pinto D."/>
            <person name="Vollmers J."/>
            <person name="Rivas-Marin E."/>
            <person name="Kohn T."/>
            <person name="Peeters S.H."/>
            <person name="Heuer A."/>
            <person name="Rast P."/>
            <person name="Oberbeckmann S."/>
            <person name="Bunk B."/>
            <person name="Jeske O."/>
            <person name="Meyerdierks A."/>
            <person name="Storesund J.E."/>
            <person name="Kallscheuer N."/>
            <person name="Luecker S."/>
            <person name="Lage O.M."/>
            <person name="Pohl T."/>
            <person name="Merkel B.J."/>
            <person name="Hornburger P."/>
            <person name="Mueller R.-W."/>
            <person name="Bruemmer F."/>
            <person name="Labrenz M."/>
            <person name="Spormann A.M."/>
            <person name="Op den Camp H."/>
            <person name="Overmann J."/>
            <person name="Amann R."/>
            <person name="Jetten M.S.M."/>
            <person name="Mascher T."/>
            <person name="Medema M.H."/>
            <person name="Devos D.P."/>
            <person name="Kaster A.-K."/>
            <person name="Ovreas L."/>
            <person name="Rohde M."/>
            <person name="Galperin M.Y."/>
            <person name="Jogler C."/>
        </authorList>
    </citation>
    <scope>NUCLEOTIDE SEQUENCE [LARGE SCALE GENOMIC DNA]</scope>
    <source>
        <strain evidence="5 6">ETA_A8</strain>
    </source>
</reference>
<organism evidence="5 6">
    <name type="scientific">Anatilimnocola aggregata</name>
    <dbReference type="NCBI Taxonomy" id="2528021"/>
    <lineage>
        <taxon>Bacteria</taxon>
        <taxon>Pseudomonadati</taxon>
        <taxon>Planctomycetota</taxon>
        <taxon>Planctomycetia</taxon>
        <taxon>Pirellulales</taxon>
        <taxon>Pirellulaceae</taxon>
        <taxon>Anatilimnocola</taxon>
    </lineage>
</organism>
<sequence length="328" mass="38175">MKRRTLKPLQPFRWVGSKMTLMPRIAELLPPHERYVSLFGGSGADIVNKARSRLEIYNDLDDDVVNVFATLRDDKTRKRLCEMMILTPYSRSQYRKCLTILQSNPSDPVEHAWAFIIVTLFGFVAKPPRYAKPGAFTINNRIPWARRWTHVTETLGHIAKRFREVVIECLPWQKIIEKYDDPSTLIYADPPYLHETRVEKRLYRHEMSRTDHAELLRRLVRSQSKVVLSGYRSPLYDEALTGWRRLDMDVRCSVTASRRRPQRTEVIWTNFHHEGGEMLSDWRSLQGAKAKPRAHSGKEYESDDFVLLRQLLASACPQDDDGHLSVAG</sequence>
<feature type="binding site" evidence="4">
    <location>
        <position position="14"/>
    </location>
    <ligand>
        <name>S-adenosyl-L-methionine</name>
        <dbReference type="ChEBI" id="CHEBI:59789"/>
    </ligand>
</feature>
<keyword evidence="6" id="KW-1185">Reference proteome</keyword>
<dbReference type="InterPro" id="IPR029063">
    <property type="entry name" value="SAM-dependent_MTases_sf"/>
</dbReference>
<evidence type="ECO:0000256" key="4">
    <source>
        <dbReference type="PIRSR" id="PIRSR000398-1"/>
    </source>
</evidence>
<gene>
    <name evidence="5" type="ORF">ETAA8_09460</name>
</gene>
<dbReference type="PANTHER" id="PTHR30481:SF4">
    <property type="entry name" value="SITE-SPECIFIC DNA-METHYLTRANSFERASE (ADENINE-SPECIFIC)"/>
    <property type="match status" value="1"/>
</dbReference>
<dbReference type="OrthoDB" id="9805629at2"/>
<evidence type="ECO:0000256" key="3">
    <source>
        <dbReference type="ARBA" id="ARBA00022691"/>
    </source>
</evidence>